<accession>A0A6M0S927</accession>
<dbReference type="AlphaFoldDB" id="A0A6M0S927"/>
<keyword evidence="1" id="KW-0175">Coiled coil</keyword>
<feature type="transmembrane region" description="Helical" evidence="2">
    <location>
        <begin position="33"/>
        <end position="56"/>
    </location>
</feature>
<evidence type="ECO:0000313" key="3">
    <source>
        <dbReference type="EMBL" id="NEZ64977.1"/>
    </source>
</evidence>
<feature type="coiled-coil region" evidence="1">
    <location>
        <begin position="73"/>
        <end position="141"/>
    </location>
</feature>
<organism evidence="3 4">
    <name type="scientific">Adonisia turfae CCMR0082</name>
    <dbReference type="NCBI Taxonomy" id="2304604"/>
    <lineage>
        <taxon>Bacteria</taxon>
        <taxon>Bacillati</taxon>
        <taxon>Cyanobacteriota</taxon>
        <taxon>Adonisia</taxon>
        <taxon>Adonisia turfae</taxon>
    </lineage>
</organism>
<sequence>MISIKKILAALVATGLITGTVYLGIRSGKDNRFVVWFGIASATAAPTGLALLGYAISRSDGEIIQQLAKVPEIERLIEQAKTQEEKIQVLEVERSRLAEIIKLESRRQAALDRIDSLERDATRILDELENLDRELVLLDEQVGDSSISEEIGRLRERVKAREDRDVIFRIGSRVYRIDRDIIKALPFGLGNPLLAYVRIADKLEKTVLPKLRQ</sequence>
<protein>
    <submittedName>
        <fullName evidence="3">Uncharacterized protein</fullName>
    </submittedName>
</protein>
<keyword evidence="2" id="KW-0812">Transmembrane</keyword>
<reference evidence="3 4" key="1">
    <citation type="journal article" date="2020" name="Microb. Ecol.">
        <title>Ecogenomics of the Marine Benthic Filamentous Cyanobacterium Adonisia.</title>
        <authorList>
            <person name="Walter J.M."/>
            <person name="Coutinho F.H."/>
            <person name="Leomil L."/>
            <person name="Hargreaves P.I."/>
            <person name="Campeao M.E."/>
            <person name="Vieira V.V."/>
            <person name="Silva B.S."/>
            <person name="Fistarol G.O."/>
            <person name="Salomon P.S."/>
            <person name="Sawabe T."/>
            <person name="Mino S."/>
            <person name="Hosokawa M."/>
            <person name="Miyashita H."/>
            <person name="Maruyama F."/>
            <person name="van Verk M.C."/>
            <person name="Dutilh B.E."/>
            <person name="Thompson C.C."/>
            <person name="Thompson F.L."/>
        </authorList>
    </citation>
    <scope>NUCLEOTIDE SEQUENCE [LARGE SCALE GENOMIC DNA]</scope>
    <source>
        <strain evidence="3 4">CCMR0082</strain>
    </source>
</reference>
<dbReference type="RefSeq" id="WP_163665680.1">
    <property type="nucleotide sequence ID" value="NZ_QZCE01000002.1"/>
</dbReference>
<proteinExistence type="predicted"/>
<evidence type="ECO:0000256" key="2">
    <source>
        <dbReference type="SAM" id="Phobius"/>
    </source>
</evidence>
<keyword evidence="2" id="KW-1133">Transmembrane helix</keyword>
<name>A0A6M0S927_9CYAN</name>
<dbReference type="Proteomes" id="UP000473574">
    <property type="component" value="Unassembled WGS sequence"/>
</dbReference>
<gene>
    <name evidence="3" type="ORF">D0962_19725</name>
</gene>
<evidence type="ECO:0000256" key="1">
    <source>
        <dbReference type="SAM" id="Coils"/>
    </source>
</evidence>
<keyword evidence="2" id="KW-0472">Membrane</keyword>
<dbReference type="EMBL" id="QZCE01000002">
    <property type="protein sequence ID" value="NEZ64977.1"/>
    <property type="molecule type" value="Genomic_DNA"/>
</dbReference>
<evidence type="ECO:0000313" key="4">
    <source>
        <dbReference type="Proteomes" id="UP000473574"/>
    </source>
</evidence>
<comment type="caution">
    <text evidence="3">The sequence shown here is derived from an EMBL/GenBank/DDBJ whole genome shotgun (WGS) entry which is preliminary data.</text>
</comment>